<keyword evidence="3 6" id="KW-0812">Transmembrane</keyword>
<evidence type="ECO:0000256" key="2">
    <source>
        <dbReference type="ARBA" id="ARBA00022475"/>
    </source>
</evidence>
<accession>B5YN35</accession>
<feature type="non-terminal residue" evidence="8">
    <location>
        <position position="1"/>
    </location>
</feature>
<dbReference type="InParanoid" id="B5YN35"/>
<feature type="transmembrane region" description="Helical" evidence="6">
    <location>
        <begin position="32"/>
        <end position="55"/>
    </location>
</feature>
<reference evidence="8 9" key="2">
    <citation type="journal article" date="2008" name="Nature">
        <title>The Phaeodactylum genome reveals the evolutionary history of diatom genomes.</title>
        <authorList>
            <person name="Bowler C."/>
            <person name="Allen A.E."/>
            <person name="Badger J.H."/>
            <person name="Grimwood J."/>
            <person name="Jabbari K."/>
            <person name="Kuo A."/>
            <person name="Maheswari U."/>
            <person name="Martens C."/>
            <person name="Maumus F."/>
            <person name="Otillar R.P."/>
            <person name="Rayko E."/>
            <person name="Salamov A."/>
            <person name="Vandepoele K."/>
            <person name="Beszteri B."/>
            <person name="Gruber A."/>
            <person name="Heijde M."/>
            <person name="Katinka M."/>
            <person name="Mock T."/>
            <person name="Valentin K."/>
            <person name="Verret F."/>
            <person name="Berges J.A."/>
            <person name="Brownlee C."/>
            <person name="Cadoret J.P."/>
            <person name="Chiovitti A."/>
            <person name="Choi C.J."/>
            <person name="Coesel S."/>
            <person name="De Martino A."/>
            <person name="Detter J.C."/>
            <person name="Durkin C."/>
            <person name="Falciatore A."/>
            <person name="Fournet J."/>
            <person name="Haruta M."/>
            <person name="Huysman M.J."/>
            <person name="Jenkins B.D."/>
            <person name="Jiroutova K."/>
            <person name="Jorgensen R.E."/>
            <person name="Joubert Y."/>
            <person name="Kaplan A."/>
            <person name="Kroger N."/>
            <person name="Kroth P.G."/>
            <person name="La Roche J."/>
            <person name="Lindquist E."/>
            <person name="Lommer M."/>
            <person name="Martin-Jezequel V."/>
            <person name="Lopez P.J."/>
            <person name="Lucas S."/>
            <person name="Mangogna M."/>
            <person name="McGinnis K."/>
            <person name="Medlin L.K."/>
            <person name="Montsant A."/>
            <person name="Oudot-Le Secq M.P."/>
            <person name="Napoli C."/>
            <person name="Obornik M."/>
            <person name="Parker M.S."/>
            <person name="Petit J.L."/>
            <person name="Porcel B.M."/>
            <person name="Poulsen N."/>
            <person name="Robison M."/>
            <person name="Rychlewski L."/>
            <person name="Rynearson T.A."/>
            <person name="Schmutz J."/>
            <person name="Shapiro H."/>
            <person name="Siaut M."/>
            <person name="Stanley M."/>
            <person name="Sussman M.R."/>
            <person name="Taylor A.R."/>
            <person name="Vardi A."/>
            <person name="von Dassow P."/>
            <person name="Vyverman W."/>
            <person name="Willis A."/>
            <person name="Wyrwicz L.S."/>
            <person name="Rokhsar D.S."/>
            <person name="Weissenbach J."/>
            <person name="Armbrust E.V."/>
            <person name="Green B.R."/>
            <person name="Van de Peer Y."/>
            <person name="Grigoriev I.V."/>
        </authorList>
    </citation>
    <scope>NUCLEOTIDE SEQUENCE [LARGE SCALE GENOMIC DNA]</scope>
    <source>
        <strain evidence="8 9">CCMP1335</strain>
    </source>
</reference>
<dbReference type="GO" id="GO:0005886">
    <property type="term" value="C:plasma membrane"/>
    <property type="evidence" value="ECO:0007669"/>
    <property type="project" value="UniProtKB-SubCell"/>
</dbReference>
<dbReference type="Proteomes" id="UP000001449">
    <property type="component" value="Chromosome 7"/>
</dbReference>
<dbReference type="KEGG" id="tps:THAPS_19431"/>
<evidence type="ECO:0000313" key="8">
    <source>
        <dbReference type="EMBL" id="ACI64568.1"/>
    </source>
</evidence>
<dbReference type="PRINTS" id="PR01837">
    <property type="entry name" value="MGTCSAPBPROT"/>
</dbReference>
<dbReference type="eggNOG" id="ENOG502S35P">
    <property type="taxonomic scope" value="Eukaryota"/>
</dbReference>
<protein>
    <recommendedName>
        <fullName evidence="7">MgtC/SapB/SrpB/YhiD N-terminal domain-containing protein</fullName>
    </recommendedName>
</protein>
<sequence length="140" mass="14275">ELCFRLLYAACSGAFIGLERSSSDRPAGVRTMALVGLGACVFTICSTHGFLPHAALGYAADSPMLANVKCDVSRMASNVASGVGFIGAGAIYRRKDSENVVSGLTTSAAIWVSASVGVSSAVGMYFVALSASLSTVAILK</sequence>
<evidence type="ECO:0000259" key="7">
    <source>
        <dbReference type="Pfam" id="PF02308"/>
    </source>
</evidence>
<feature type="non-terminal residue" evidence="8">
    <location>
        <position position="140"/>
    </location>
</feature>
<gene>
    <name evidence="8" type="ORF">THAPS_19431</name>
</gene>
<organism evidence="8 9">
    <name type="scientific">Thalassiosira pseudonana</name>
    <name type="common">Marine diatom</name>
    <name type="synonym">Cyclotella nana</name>
    <dbReference type="NCBI Taxonomy" id="35128"/>
    <lineage>
        <taxon>Eukaryota</taxon>
        <taxon>Sar</taxon>
        <taxon>Stramenopiles</taxon>
        <taxon>Ochrophyta</taxon>
        <taxon>Bacillariophyta</taxon>
        <taxon>Coscinodiscophyceae</taxon>
        <taxon>Thalassiosirophycidae</taxon>
        <taxon>Thalassiosirales</taxon>
        <taxon>Thalassiosiraceae</taxon>
        <taxon>Thalassiosira</taxon>
    </lineage>
</organism>
<name>B5YN35_THAPS</name>
<dbReference type="InterPro" id="IPR049177">
    <property type="entry name" value="MgtC_SapB_SrpB_YhiD_N"/>
</dbReference>
<reference evidence="8 9" key="1">
    <citation type="journal article" date="2004" name="Science">
        <title>The genome of the diatom Thalassiosira pseudonana: ecology, evolution, and metabolism.</title>
        <authorList>
            <person name="Armbrust E.V."/>
            <person name="Berges J.A."/>
            <person name="Bowler C."/>
            <person name="Green B.R."/>
            <person name="Martinez D."/>
            <person name="Putnam N.H."/>
            <person name="Zhou S."/>
            <person name="Allen A.E."/>
            <person name="Apt K.E."/>
            <person name="Bechner M."/>
            <person name="Brzezinski M.A."/>
            <person name="Chaal B.K."/>
            <person name="Chiovitti A."/>
            <person name="Davis A.K."/>
            <person name="Demarest M.S."/>
            <person name="Detter J.C."/>
            <person name="Glavina T."/>
            <person name="Goodstein D."/>
            <person name="Hadi M.Z."/>
            <person name="Hellsten U."/>
            <person name="Hildebrand M."/>
            <person name="Jenkins B.D."/>
            <person name="Jurka J."/>
            <person name="Kapitonov V.V."/>
            <person name="Kroger N."/>
            <person name="Lau W.W."/>
            <person name="Lane T.W."/>
            <person name="Larimer F.W."/>
            <person name="Lippmeier J.C."/>
            <person name="Lucas S."/>
            <person name="Medina M."/>
            <person name="Montsant A."/>
            <person name="Obornik M."/>
            <person name="Parker M.S."/>
            <person name="Palenik B."/>
            <person name="Pazour G.J."/>
            <person name="Richardson P.M."/>
            <person name="Rynearson T.A."/>
            <person name="Saito M.A."/>
            <person name="Schwartz D.C."/>
            <person name="Thamatrakoln K."/>
            <person name="Valentin K."/>
            <person name="Vardi A."/>
            <person name="Wilkerson F.P."/>
            <person name="Rokhsar D.S."/>
        </authorList>
    </citation>
    <scope>NUCLEOTIDE SEQUENCE [LARGE SCALE GENOMIC DNA]</scope>
    <source>
        <strain evidence="8 9">CCMP1335</strain>
    </source>
</reference>
<dbReference type="InterPro" id="IPR003416">
    <property type="entry name" value="MgtC/SapB/SrpB/YhiD_fam"/>
</dbReference>
<keyword evidence="5 6" id="KW-0472">Membrane</keyword>
<keyword evidence="9" id="KW-1185">Reference proteome</keyword>
<evidence type="ECO:0000256" key="1">
    <source>
        <dbReference type="ARBA" id="ARBA00004651"/>
    </source>
</evidence>
<evidence type="ECO:0000256" key="6">
    <source>
        <dbReference type="SAM" id="Phobius"/>
    </source>
</evidence>
<evidence type="ECO:0000256" key="5">
    <source>
        <dbReference type="ARBA" id="ARBA00023136"/>
    </source>
</evidence>
<evidence type="ECO:0000256" key="3">
    <source>
        <dbReference type="ARBA" id="ARBA00022692"/>
    </source>
</evidence>
<dbReference type="OMA" id="AANLWLT"/>
<keyword evidence="2" id="KW-1003">Cell membrane</keyword>
<feature type="domain" description="MgtC/SapB/SrpB/YhiD N-terminal" evidence="7">
    <location>
        <begin position="6"/>
        <end position="139"/>
    </location>
</feature>
<dbReference type="EMBL" id="CP001160">
    <property type="protein sequence ID" value="ACI64568.1"/>
    <property type="molecule type" value="Genomic_DNA"/>
</dbReference>
<feature type="transmembrane region" description="Helical" evidence="6">
    <location>
        <begin position="75"/>
        <end position="92"/>
    </location>
</feature>
<dbReference type="RefSeq" id="XP_002295851.1">
    <property type="nucleotide sequence ID" value="XM_002295815.1"/>
</dbReference>
<dbReference type="AlphaFoldDB" id="B5YN35"/>
<comment type="subcellular location">
    <subcellularLocation>
        <location evidence="1">Cell membrane</location>
        <topology evidence="1">Multi-pass membrane protein</topology>
    </subcellularLocation>
</comment>
<dbReference type="PANTHER" id="PTHR33778">
    <property type="entry name" value="PROTEIN MGTC"/>
    <property type="match status" value="1"/>
</dbReference>
<evidence type="ECO:0000256" key="4">
    <source>
        <dbReference type="ARBA" id="ARBA00022989"/>
    </source>
</evidence>
<dbReference type="GeneID" id="7447054"/>
<dbReference type="HOGENOM" id="CLU_079292_1_4_1"/>
<evidence type="ECO:0000313" key="9">
    <source>
        <dbReference type="Proteomes" id="UP000001449"/>
    </source>
</evidence>
<dbReference type="PaxDb" id="35128-Thaps19431"/>
<dbReference type="Pfam" id="PF02308">
    <property type="entry name" value="MgtC"/>
    <property type="match status" value="1"/>
</dbReference>
<keyword evidence="4 6" id="KW-1133">Transmembrane helix</keyword>
<proteinExistence type="predicted"/>
<dbReference type="PANTHER" id="PTHR33778:SF1">
    <property type="entry name" value="MAGNESIUM TRANSPORTER YHID-RELATED"/>
    <property type="match status" value="1"/>
</dbReference>